<comment type="similarity">
    <text evidence="2 9">Belongs to the zinc-containing alcohol dehydrogenase family.</text>
</comment>
<dbReference type="InterPro" id="IPR045306">
    <property type="entry name" value="SDH-like"/>
</dbReference>
<evidence type="ECO:0000256" key="5">
    <source>
        <dbReference type="ARBA" id="ARBA00023002"/>
    </source>
</evidence>
<evidence type="ECO:0000256" key="8">
    <source>
        <dbReference type="ARBA" id="ARBA00032485"/>
    </source>
</evidence>
<evidence type="ECO:0000256" key="2">
    <source>
        <dbReference type="ARBA" id="ARBA00008072"/>
    </source>
</evidence>
<dbReference type="PANTHER" id="PTHR43161:SF9">
    <property type="entry name" value="SORBITOL DEHYDROGENASE"/>
    <property type="match status" value="1"/>
</dbReference>
<name>A0AAW1ULY3_9CUCU</name>
<keyword evidence="5" id="KW-0560">Oxidoreductase</keyword>
<dbReference type="SUPFAM" id="SSF51735">
    <property type="entry name" value="NAD(P)-binding Rossmann-fold domains"/>
    <property type="match status" value="1"/>
</dbReference>
<dbReference type="FunFam" id="3.40.50.720:FF:000068">
    <property type="entry name" value="Sorbitol dehydrogenase"/>
    <property type="match status" value="1"/>
</dbReference>
<dbReference type="PROSITE" id="PS00059">
    <property type="entry name" value="ADH_ZINC"/>
    <property type="match status" value="1"/>
</dbReference>
<keyword evidence="12" id="KW-1185">Reference proteome</keyword>
<comment type="caution">
    <text evidence="11">The sequence shown here is derived from an EMBL/GenBank/DDBJ whole genome shotgun (WGS) entry which is preliminary data.</text>
</comment>
<dbReference type="InterPro" id="IPR013154">
    <property type="entry name" value="ADH-like_N"/>
</dbReference>
<evidence type="ECO:0000256" key="9">
    <source>
        <dbReference type="RuleBase" id="RU361277"/>
    </source>
</evidence>
<keyword evidence="6" id="KW-0520">NAD</keyword>
<dbReference type="Pfam" id="PF08240">
    <property type="entry name" value="ADH_N"/>
    <property type="match status" value="1"/>
</dbReference>
<dbReference type="GO" id="GO:0006062">
    <property type="term" value="P:sorbitol catabolic process"/>
    <property type="evidence" value="ECO:0007669"/>
    <property type="project" value="TreeGrafter"/>
</dbReference>
<reference evidence="11 12" key="1">
    <citation type="submission" date="2023-03" db="EMBL/GenBank/DDBJ databases">
        <title>Genome insight into feeding habits of ladybird beetles.</title>
        <authorList>
            <person name="Li H.-S."/>
            <person name="Huang Y.-H."/>
            <person name="Pang H."/>
        </authorList>
    </citation>
    <scope>NUCLEOTIDE SEQUENCE [LARGE SCALE GENOMIC DNA]</scope>
    <source>
        <strain evidence="11">SYSU_2023b</strain>
        <tissue evidence="11">Whole body</tissue>
    </source>
</reference>
<feature type="domain" description="Enoyl reductase (ER)" evidence="10">
    <location>
        <begin position="12"/>
        <end position="347"/>
    </location>
</feature>
<gene>
    <name evidence="11" type="ORF">WA026_014372</name>
</gene>
<dbReference type="InterPro" id="IPR036291">
    <property type="entry name" value="NAD(P)-bd_dom_sf"/>
</dbReference>
<proteinExistence type="inferred from homology"/>
<evidence type="ECO:0000313" key="11">
    <source>
        <dbReference type="EMBL" id="KAK9881030.1"/>
    </source>
</evidence>
<evidence type="ECO:0000256" key="3">
    <source>
        <dbReference type="ARBA" id="ARBA00022723"/>
    </source>
</evidence>
<keyword evidence="3 9" id="KW-0479">Metal-binding</keyword>
<sequence>MTQDNLSAVLYGIDDLRLEQRPIPVPKDDEVLIKMEAIGICGSDVHYLKKGRICDFIVDKPMILGHESSGMVVGVGKNVKHLKEGDRVAIEPGVPCGQCNFCKGGRYNLCPEIFFCATPPDDGNLSRYYCHSASYCYKLPDNMSYEEGALMEPLSVGVHACRRGNVGVGSVVLVLGAGPIGLVTLLSAKAFGASKVLITDILDERLQVAKSLGADHTLKIEKHMTEQDIIKKITELLGEDPTVSLDCSGAEVSVRVALQVTKTGGVAVLVGMGKSEITIPLSGALFREIDIRGCFRYHNTYPTAIELVSSGKINVKPLVTHKFKIEDTQKAFDTAVSGEGNPIKIVIYPNRSNV</sequence>
<dbReference type="Proteomes" id="UP001431783">
    <property type="component" value="Unassembled WGS sequence"/>
</dbReference>
<dbReference type="SUPFAM" id="SSF50129">
    <property type="entry name" value="GroES-like"/>
    <property type="match status" value="1"/>
</dbReference>
<evidence type="ECO:0000259" key="10">
    <source>
        <dbReference type="SMART" id="SM00829"/>
    </source>
</evidence>
<dbReference type="GO" id="GO:0003939">
    <property type="term" value="F:L-iditol 2-dehydrogenase (NAD+) activity"/>
    <property type="evidence" value="ECO:0007669"/>
    <property type="project" value="TreeGrafter"/>
</dbReference>
<accession>A0AAW1ULY3</accession>
<evidence type="ECO:0000256" key="4">
    <source>
        <dbReference type="ARBA" id="ARBA00022833"/>
    </source>
</evidence>
<protein>
    <recommendedName>
        <fullName evidence="7">Sorbitol dehydrogenase</fullName>
    </recommendedName>
    <alternativeName>
        <fullName evidence="8">Polyol dehydrogenase</fullName>
    </alternativeName>
</protein>
<evidence type="ECO:0000313" key="12">
    <source>
        <dbReference type="Proteomes" id="UP001431783"/>
    </source>
</evidence>
<dbReference type="InterPro" id="IPR013149">
    <property type="entry name" value="ADH-like_C"/>
</dbReference>
<evidence type="ECO:0000256" key="1">
    <source>
        <dbReference type="ARBA" id="ARBA00001947"/>
    </source>
</evidence>
<dbReference type="InterPro" id="IPR002328">
    <property type="entry name" value="ADH_Zn_CS"/>
</dbReference>
<dbReference type="EMBL" id="JARQZJ010000067">
    <property type="protein sequence ID" value="KAK9881030.1"/>
    <property type="molecule type" value="Genomic_DNA"/>
</dbReference>
<dbReference type="SMART" id="SM00829">
    <property type="entry name" value="PKS_ER"/>
    <property type="match status" value="1"/>
</dbReference>
<evidence type="ECO:0000256" key="6">
    <source>
        <dbReference type="ARBA" id="ARBA00023027"/>
    </source>
</evidence>
<comment type="cofactor">
    <cofactor evidence="1 9">
        <name>Zn(2+)</name>
        <dbReference type="ChEBI" id="CHEBI:29105"/>
    </cofactor>
</comment>
<dbReference type="Pfam" id="PF00107">
    <property type="entry name" value="ADH_zinc_N"/>
    <property type="match status" value="1"/>
</dbReference>
<organism evidence="11 12">
    <name type="scientific">Henosepilachna vigintioctopunctata</name>
    <dbReference type="NCBI Taxonomy" id="420089"/>
    <lineage>
        <taxon>Eukaryota</taxon>
        <taxon>Metazoa</taxon>
        <taxon>Ecdysozoa</taxon>
        <taxon>Arthropoda</taxon>
        <taxon>Hexapoda</taxon>
        <taxon>Insecta</taxon>
        <taxon>Pterygota</taxon>
        <taxon>Neoptera</taxon>
        <taxon>Endopterygota</taxon>
        <taxon>Coleoptera</taxon>
        <taxon>Polyphaga</taxon>
        <taxon>Cucujiformia</taxon>
        <taxon>Coccinelloidea</taxon>
        <taxon>Coccinellidae</taxon>
        <taxon>Epilachninae</taxon>
        <taxon>Epilachnini</taxon>
        <taxon>Henosepilachna</taxon>
    </lineage>
</organism>
<dbReference type="CDD" id="cd05285">
    <property type="entry name" value="sorbitol_DH"/>
    <property type="match status" value="1"/>
</dbReference>
<evidence type="ECO:0000256" key="7">
    <source>
        <dbReference type="ARBA" id="ARBA00026132"/>
    </source>
</evidence>
<dbReference type="InterPro" id="IPR020843">
    <property type="entry name" value="ER"/>
</dbReference>
<dbReference type="GO" id="GO:0008270">
    <property type="term" value="F:zinc ion binding"/>
    <property type="evidence" value="ECO:0007669"/>
    <property type="project" value="InterPro"/>
</dbReference>
<dbReference type="Gene3D" id="3.90.180.10">
    <property type="entry name" value="Medium-chain alcohol dehydrogenases, catalytic domain"/>
    <property type="match status" value="1"/>
</dbReference>
<dbReference type="InterPro" id="IPR011032">
    <property type="entry name" value="GroES-like_sf"/>
</dbReference>
<keyword evidence="4 9" id="KW-0862">Zinc</keyword>
<dbReference type="PANTHER" id="PTHR43161">
    <property type="entry name" value="SORBITOL DEHYDROGENASE"/>
    <property type="match status" value="1"/>
</dbReference>
<dbReference type="Gene3D" id="3.40.50.720">
    <property type="entry name" value="NAD(P)-binding Rossmann-like Domain"/>
    <property type="match status" value="1"/>
</dbReference>
<dbReference type="AlphaFoldDB" id="A0AAW1ULY3"/>